<keyword evidence="3 6" id="KW-0812">Transmembrane</keyword>
<evidence type="ECO:0000256" key="5">
    <source>
        <dbReference type="ARBA" id="ARBA00023136"/>
    </source>
</evidence>
<dbReference type="Pfam" id="PF07947">
    <property type="entry name" value="YhhN"/>
    <property type="match status" value="1"/>
</dbReference>
<gene>
    <name evidence="7" type="ORF">EDD61_11652</name>
</gene>
<name>A0A4R3T9D5_9FIRM</name>
<evidence type="ECO:0000256" key="6">
    <source>
        <dbReference type="SAM" id="Phobius"/>
    </source>
</evidence>
<evidence type="ECO:0000313" key="7">
    <source>
        <dbReference type="EMBL" id="TCU57739.1"/>
    </source>
</evidence>
<sequence length="220" mass="24674">MFLFLYVSVIMFILYYIYMPHMNSFTTLGWKSVSSLGFVILGAYLFSLAPAVSYRQYLLLGLLLGAIGDVFLALPYCYPKFEKQYFLGGLTAFLFGHLAYIAALYHTTLPITILLAVIAITVDCIMIGWLQQRVDFQGMTGAVMLYASIIMFMELQALTWLFSGSFGLVLNLGSLCFVLSDLILVFIIFGNADRPAVVKANLSFYYFAQMAILTTMMLSK</sequence>
<dbReference type="GO" id="GO:0016787">
    <property type="term" value="F:hydrolase activity"/>
    <property type="evidence" value="ECO:0007669"/>
    <property type="project" value="TreeGrafter"/>
</dbReference>
<dbReference type="InterPro" id="IPR012506">
    <property type="entry name" value="TMEM86B-like"/>
</dbReference>
<evidence type="ECO:0000256" key="2">
    <source>
        <dbReference type="ARBA" id="ARBA00007375"/>
    </source>
</evidence>
<feature type="transmembrane region" description="Helical" evidence="6">
    <location>
        <begin position="85"/>
        <end position="105"/>
    </location>
</feature>
<feature type="transmembrane region" description="Helical" evidence="6">
    <location>
        <begin position="33"/>
        <end position="52"/>
    </location>
</feature>
<keyword evidence="4 6" id="KW-1133">Transmembrane helix</keyword>
<feature type="transmembrane region" description="Helical" evidence="6">
    <location>
        <begin position="202"/>
        <end position="219"/>
    </location>
</feature>
<proteinExistence type="inferred from homology"/>
<dbReference type="PANTHER" id="PTHR31885:SF6">
    <property type="entry name" value="GH04784P"/>
    <property type="match status" value="1"/>
</dbReference>
<comment type="caution">
    <text evidence="7">The sequence shown here is derived from an EMBL/GenBank/DDBJ whole genome shotgun (WGS) entry which is preliminary data.</text>
</comment>
<feature type="transmembrane region" description="Helical" evidence="6">
    <location>
        <begin position="111"/>
        <end position="130"/>
    </location>
</feature>
<feature type="transmembrane region" description="Helical" evidence="6">
    <location>
        <begin position="142"/>
        <end position="162"/>
    </location>
</feature>
<dbReference type="EMBL" id="SMBP01000016">
    <property type="protein sequence ID" value="TCU57739.1"/>
    <property type="molecule type" value="Genomic_DNA"/>
</dbReference>
<dbReference type="GO" id="GO:0016020">
    <property type="term" value="C:membrane"/>
    <property type="evidence" value="ECO:0007669"/>
    <property type="project" value="UniProtKB-SubCell"/>
</dbReference>
<evidence type="ECO:0000313" key="8">
    <source>
        <dbReference type="Proteomes" id="UP000295773"/>
    </source>
</evidence>
<feature type="transmembrane region" description="Helical" evidence="6">
    <location>
        <begin position="6"/>
        <end position="21"/>
    </location>
</feature>
<evidence type="ECO:0000256" key="3">
    <source>
        <dbReference type="ARBA" id="ARBA00022692"/>
    </source>
</evidence>
<accession>A0A4R3T9D5</accession>
<dbReference type="Proteomes" id="UP000295773">
    <property type="component" value="Unassembled WGS sequence"/>
</dbReference>
<keyword evidence="8" id="KW-1185">Reference proteome</keyword>
<keyword evidence="5 6" id="KW-0472">Membrane</keyword>
<dbReference type="PANTHER" id="PTHR31885">
    <property type="entry name" value="GH04784P"/>
    <property type="match status" value="1"/>
</dbReference>
<feature type="transmembrane region" description="Helical" evidence="6">
    <location>
        <begin position="168"/>
        <end position="190"/>
    </location>
</feature>
<comment type="similarity">
    <text evidence="2">Belongs to the TMEM86 family.</text>
</comment>
<dbReference type="AlphaFoldDB" id="A0A4R3T9D5"/>
<comment type="subcellular location">
    <subcellularLocation>
        <location evidence="1">Membrane</location>
        <topology evidence="1">Multi-pass membrane protein</topology>
    </subcellularLocation>
</comment>
<feature type="transmembrane region" description="Helical" evidence="6">
    <location>
        <begin position="58"/>
        <end position="78"/>
    </location>
</feature>
<reference evidence="7 8" key="1">
    <citation type="submission" date="2019-03" db="EMBL/GenBank/DDBJ databases">
        <title>Genomic Encyclopedia of Type Strains, Phase IV (KMG-IV): sequencing the most valuable type-strain genomes for metagenomic binning, comparative biology and taxonomic classification.</title>
        <authorList>
            <person name="Goeker M."/>
        </authorList>
    </citation>
    <scope>NUCLEOTIDE SEQUENCE [LARGE SCALE GENOMIC DNA]</scope>
    <source>
        <strain evidence="7 8">DSM 29481</strain>
    </source>
</reference>
<organism evidence="7 8">
    <name type="scientific">Longicatena caecimuris</name>
    <dbReference type="NCBI Taxonomy" id="1796635"/>
    <lineage>
        <taxon>Bacteria</taxon>
        <taxon>Bacillati</taxon>
        <taxon>Bacillota</taxon>
        <taxon>Erysipelotrichia</taxon>
        <taxon>Erysipelotrichales</taxon>
        <taxon>Erysipelotrichaceae</taxon>
        <taxon>Longicatena</taxon>
    </lineage>
</organism>
<dbReference type="RefSeq" id="WP_132225188.1">
    <property type="nucleotide sequence ID" value="NZ_JANKBG010000015.1"/>
</dbReference>
<evidence type="ECO:0000256" key="1">
    <source>
        <dbReference type="ARBA" id="ARBA00004141"/>
    </source>
</evidence>
<evidence type="ECO:0000256" key="4">
    <source>
        <dbReference type="ARBA" id="ARBA00022989"/>
    </source>
</evidence>
<protein>
    <submittedName>
        <fullName evidence="7">YhhN-like protein</fullName>
    </submittedName>
</protein>